<organism evidence="2 3">
    <name type="scientific">Hymenobacter fodinae</name>
    <dbReference type="NCBI Taxonomy" id="2510796"/>
    <lineage>
        <taxon>Bacteria</taxon>
        <taxon>Pseudomonadati</taxon>
        <taxon>Bacteroidota</taxon>
        <taxon>Cytophagia</taxon>
        <taxon>Cytophagales</taxon>
        <taxon>Hymenobacteraceae</taxon>
        <taxon>Hymenobacter</taxon>
    </lineage>
</organism>
<dbReference type="OrthoDB" id="1122028at2"/>
<sequence length="177" mass="19679">MHASLLERLDADDLSVPQVSAHKESPSQAQPGVHPTAVLPDDTYYLLYRSHAARGTHLQQVLALLEHAQVHNLQAGITGLLCYCDGLFVQLLEGSTAAVQELYAKIECDPRHQGVTILRTGLAAHRCFAQRSMAFTEASPLEYYWLIHQFHTHPSPPATPQQLIRNPWLLALLTAFL</sequence>
<dbReference type="GO" id="GO:0009882">
    <property type="term" value="F:blue light photoreceptor activity"/>
    <property type="evidence" value="ECO:0007669"/>
    <property type="project" value="InterPro"/>
</dbReference>
<dbReference type="Proteomes" id="UP000298337">
    <property type="component" value="Unassembled WGS sequence"/>
</dbReference>
<dbReference type="InterPro" id="IPR036046">
    <property type="entry name" value="Acylphosphatase-like_dom_sf"/>
</dbReference>
<proteinExistence type="predicted"/>
<dbReference type="AlphaFoldDB" id="A0A4Z0NZY0"/>
<dbReference type="Gene3D" id="3.30.70.100">
    <property type="match status" value="1"/>
</dbReference>
<evidence type="ECO:0000313" key="2">
    <source>
        <dbReference type="EMBL" id="TGE03758.1"/>
    </source>
</evidence>
<feature type="domain" description="BLUF" evidence="1">
    <location>
        <begin position="43"/>
        <end position="134"/>
    </location>
</feature>
<dbReference type="SMART" id="SM01034">
    <property type="entry name" value="BLUF"/>
    <property type="match status" value="1"/>
</dbReference>
<keyword evidence="3" id="KW-1185">Reference proteome</keyword>
<dbReference type="Pfam" id="PF04940">
    <property type="entry name" value="BLUF"/>
    <property type="match status" value="1"/>
</dbReference>
<evidence type="ECO:0000259" key="1">
    <source>
        <dbReference type="PROSITE" id="PS50925"/>
    </source>
</evidence>
<dbReference type="RefSeq" id="WP_135436859.1">
    <property type="nucleotide sequence ID" value="NZ_SRLA01000007.1"/>
</dbReference>
<dbReference type="PROSITE" id="PS50925">
    <property type="entry name" value="BLUF"/>
    <property type="match status" value="1"/>
</dbReference>
<dbReference type="InterPro" id="IPR007024">
    <property type="entry name" value="BLUF_domain"/>
</dbReference>
<dbReference type="EMBL" id="SRLA01000007">
    <property type="protein sequence ID" value="TGE03758.1"/>
    <property type="molecule type" value="Genomic_DNA"/>
</dbReference>
<dbReference type="GO" id="GO:0071949">
    <property type="term" value="F:FAD binding"/>
    <property type="evidence" value="ECO:0007669"/>
    <property type="project" value="InterPro"/>
</dbReference>
<protein>
    <submittedName>
        <fullName evidence="2">BLUF domain-containing protein</fullName>
    </submittedName>
</protein>
<gene>
    <name evidence="2" type="ORF">EU556_24410</name>
</gene>
<evidence type="ECO:0000313" key="3">
    <source>
        <dbReference type="Proteomes" id="UP000298337"/>
    </source>
</evidence>
<dbReference type="SUPFAM" id="SSF54975">
    <property type="entry name" value="Acylphosphatase/BLUF domain-like"/>
    <property type="match status" value="1"/>
</dbReference>
<comment type="caution">
    <text evidence="2">The sequence shown here is derived from an EMBL/GenBank/DDBJ whole genome shotgun (WGS) entry which is preliminary data.</text>
</comment>
<accession>A0A4Z0NZY0</accession>
<name>A0A4Z0NZY0_9BACT</name>
<reference evidence="2 3" key="1">
    <citation type="submission" date="2019-04" db="EMBL/GenBank/DDBJ databases">
        <authorList>
            <person name="Feng G."/>
            <person name="Zhang J."/>
            <person name="Zhu H."/>
        </authorList>
    </citation>
    <scope>NUCLEOTIDE SEQUENCE [LARGE SCALE GENOMIC DNA]</scope>
    <source>
        <strain evidence="2 3">92R-1</strain>
    </source>
</reference>